<dbReference type="PANTHER" id="PTHR10907:SF47">
    <property type="entry name" value="REGUCALCIN"/>
    <property type="match status" value="1"/>
</dbReference>
<name>A0A2N0YYF9_9BACI</name>
<comment type="caution">
    <text evidence="17">The sequence shown here is derived from an EMBL/GenBank/DDBJ whole genome shotgun (WGS) entry which is preliminary data.</text>
</comment>
<dbReference type="GO" id="GO:0030234">
    <property type="term" value="F:enzyme regulator activity"/>
    <property type="evidence" value="ECO:0007669"/>
    <property type="project" value="InterPro"/>
</dbReference>
<keyword evidence="10 15" id="KW-0479">Metal-binding</keyword>
<evidence type="ECO:0000256" key="12">
    <source>
        <dbReference type="ARBA" id="ARBA00022837"/>
    </source>
</evidence>
<comment type="subcellular location">
    <subcellularLocation>
        <location evidence="5">Cytoplasm</location>
    </subcellularLocation>
</comment>
<dbReference type="GO" id="GO:0005509">
    <property type="term" value="F:calcium ion binding"/>
    <property type="evidence" value="ECO:0007669"/>
    <property type="project" value="InterPro"/>
</dbReference>
<proteinExistence type="inferred from homology"/>
<dbReference type="SUPFAM" id="SSF63829">
    <property type="entry name" value="Calcium-dependent phosphotriesterase"/>
    <property type="match status" value="1"/>
</dbReference>
<evidence type="ECO:0000256" key="10">
    <source>
        <dbReference type="ARBA" id="ARBA00022723"/>
    </source>
</evidence>
<feature type="binding site" evidence="15">
    <location>
        <position position="101"/>
    </location>
    <ligand>
        <name>substrate</name>
    </ligand>
</feature>
<dbReference type="GO" id="GO:0004341">
    <property type="term" value="F:gluconolactonase activity"/>
    <property type="evidence" value="ECO:0007669"/>
    <property type="project" value="UniProtKB-EC"/>
</dbReference>
<evidence type="ECO:0000256" key="11">
    <source>
        <dbReference type="ARBA" id="ARBA00022801"/>
    </source>
</evidence>
<dbReference type="GO" id="GO:0019853">
    <property type="term" value="P:L-ascorbic acid biosynthetic process"/>
    <property type="evidence" value="ECO:0007669"/>
    <property type="project" value="TreeGrafter"/>
</dbReference>
<reference evidence="17 18" key="1">
    <citation type="journal article" date="2003" name="Int. J. Syst. Evol. Microbiol.">
        <title>Bacillus nealsonii sp. nov., isolated from a spacecraft-assembly facility, whose spores are gamma-radiation resistant.</title>
        <authorList>
            <person name="Venkateswaran K."/>
            <person name="Kempf M."/>
            <person name="Chen F."/>
            <person name="Satomi M."/>
            <person name="Nicholson W."/>
            <person name="Kern R."/>
        </authorList>
    </citation>
    <scope>NUCLEOTIDE SEQUENCE [LARGE SCALE GENOMIC DNA]</scope>
    <source>
        <strain evidence="17 18">FO-92</strain>
    </source>
</reference>
<evidence type="ECO:0000256" key="13">
    <source>
        <dbReference type="ARBA" id="ARBA00032464"/>
    </source>
</evidence>
<feature type="binding site" evidence="15">
    <location>
        <position position="17"/>
    </location>
    <ligand>
        <name>a divalent metal cation</name>
        <dbReference type="ChEBI" id="CHEBI:60240"/>
    </ligand>
</feature>
<dbReference type="InterPro" id="IPR011042">
    <property type="entry name" value="6-blade_b-propeller_TolB-like"/>
</dbReference>
<evidence type="ECO:0000256" key="5">
    <source>
        <dbReference type="ARBA" id="ARBA00004496"/>
    </source>
</evidence>
<evidence type="ECO:0000256" key="9">
    <source>
        <dbReference type="ARBA" id="ARBA00022490"/>
    </source>
</evidence>
<dbReference type="EC" id="3.1.1.17" evidence="7"/>
<comment type="cofactor">
    <cofactor evidence="15">
        <name>Zn(2+)</name>
        <dbReference type="ChEBI" id="CHEBI:29105"/>
    </cofactor>
    <text evidence="15">Binds 1 divalent metal cation per subunit.</text>
</comment>
<dbReference type="FunFam" id="2.120.10.30:FF:000126">
    <property type="entry name" value="Senescence marker protein-30"/>
    <property type="match status" value="1"/>
</dbReference>
<dbReference type="PRINTS" id="PR01790">
    <property type="entry name" value="SMP30FAMILY"/>
</dbReference>
<evidence type="ECO:0000256" key="14">
    <source>
        <dbReference type="PIRSR" id="PIRSR605511-1"/>
    </source>
</evidence>
<comment type="cofactor">
    <cofactor evidence="2">
        <name>Ca(2+)</name>
        <dbReference type="ChEBI" id="CHEBI:29108"/>
    </cofactor>
</comment>
<gene>
    <name evidence="17" type="ORF">CWS01_17850</name>
</gene>
<keyword evidence="15" id="KW-0862">Zinc</keyword>
<evidence type="ECO:0000256" key="6">
    <source>
        <dbReference type="ARBA" id="ARBA00008853"/>
    </source>
</evidence>
<evidence type="ECO:0000259" key="16">
    <source>
        <dbReference type="Pfam" id="PF08450"/>
    </source>
</evidence>
<evidence type="ECO:0000313" key="17">
    <source>
        <dbReference type="EMBL" id="PKG22296.1"/>
    </source>
</evidence>
<dbReference type="PANTHER" id="PTHR10907">
    <property type="entry name" value="REGUCALCIN"/>
    <property type="match status" value="1"/>
</dbReference>
<evidence type="ECO:0000313" key="18">
    <source>
        <dbReference type="Proteomes" id="UP000233375"/>
    </source>
</evidence>
<dbReference type="PRINTS" id="PR01791">
    <property type="entry name" value="REGUCALCIN"/>
</dbReference>
<comment type="cofactor">
    <cofactor evidence="4">
        <name>Mg(2+)</name>
        <dbReference type="ChEBI" id="CHEBI:18420"/>
    </cofactor>
</comment>
<comment type="cofactor">
    <cofactor evidence="3">
        <name>Mn(2+)</name>
        <dbReference type="ChEBI" id="CHEBI:29035"/>
    </cofactor>
</comment>
<keyword evidence="18" id="KW-1185">Reference proteome</keyword>
<dbReference type="InterPro" id="IPR005511">
    <property type="entry name" value="SMP-30"/>
</dbReference>
<comment type="similarity">
    <text evidence="6">Belongs to the SMP-30/CGR1 family.</text>
</comment>
<feature type="active site" description="Proton donor/acceptor" evidence="14">
    <location>
        <position position="199"/>
    </location>
</feature>
<feature type="domain" description="SMP-30/Gluconolactonase/LRE-like region" evidence="16">
    <location>
        <begin position="15"/>
        <end position="259"/>
    </location>
</feature>
<feature type="binding site" evidence="15">
    <location>
        <position position="199"/>
    </location>
    <ligand>
        <name>a divalent metal cation</name>
        <dbReference type="ChEBI" id="CHEBI:60240"/>
    </ligand>
</feature>
<keyword evidence="11" id="KW-0378">Hydrolase</keyword>
<protein>
    <recommendedName>
        <fullName evidence="8">Regucalcin</fullName>
        <ecNumber evidence="7">3.1.1.17</ecNumber>
    </recommendedName>
    <alternativeName>
        <fullName evidence="13">Gluconolactonase</fullName>
    </alternativeName>
</protein>
<dbReference type="AlphaFoldDB" id="A0A2N0YYF9"/>
<accession>A0A2N0YYF9</accession>
<keyword evidence="9" id="KW-0963">Cytoplasm</keyword>
<dbReference type="InterPro" id="IPR008367">
    <property type="entry name" value="Regucalcin"/>
</dbReference>
<dbReference type="Pfam" id="PF08450">
    <property type="entry name" value="SGL"/>
    <property type="match status" value="1"/>
</dbReference>
<organism evidence="17 18">
    <name type="scientific">Niallia nealsonii</name>
    <dbReference type="NCBI Taxonomy" id="115979"/>
    <lineage>
        <taxon>Bacteria</taxon>
        <taxon>Bacillati</taxon>
        <taxon>Bacillota</taxon>
        <taxon>Bacilli</taxon>
        <taxon>Bacillales</taxon>
        <taxon>Bacillaceae</taxon>
        <taxon>Niallia</taxon>
    </lineage>
</organism>
<dbReference type="Gene3D" id="2.120.10.30">
    <property type="entry name" value="TolB, C-terminal domain"/>
    <property type="match status" value="1"/>
</dbReference>
<dbReference type="OrthoDB" id="2633250at2"/>
<evidence type="ECO:0000256" key="2">
    <source>
        <dbReference type="ARBA" id="ARBA00001913"/>
    </source>
</evidence>
<comment type="catalytic activity">
    <reaction evidence="1">
        <text>D-glucono-1,5-lactone + H2O = D-gluconate + H(+)</text>
        <dbReference type="Rhea" id="RHEA:10440"/>
        <dbReference type="ChEBI" id="CHEBI:15377"/>
        <dbReference type="ChEBI" id="CHEBI:15378"/>
        <dbReference type="ChEBI" id="CHEBI:16217"/>
        <dbReference type="ChEBI" id="CHEBI:18391"/>
        <dbReference type="EC" id="3.1.1.17"/>
    </reaction>
</comment>
<evidence type="ECO:0000256" key="8">
    <source>
        <dbReference type="ARBA" id="ARBA00016808"/>
    </source>
</evidence>
<evidence type="ECO:0000256" key="7">
    <source>
        <dbReference type="ARBA" id="ARBA00013227"/>
    </source>
</evidence>
<feature type="binding site" evidence="15">
    <location>
        <position position="149"/>
    </location>
    <ligand>
        <name>a divalent metal cation</name>
        <dbReference type="ChEBI" id="CHEBI:60240"/>
    </ligand>
</feature>
<dbReference type="RefSeq" id="WP_101178536.1">
    <property type="nucleotide sequence ID" value="NZ_PISE01000044.1"/>
</dbReference>
<evidence type="ECO:0000256" key="15">
    <source>
        <dbReference type="PIRSR" id="PIRSR605511-2"/>
    </source>
</evidence>
<keyword evidence="12" id="KW-0106">Calcium</keyword>
<dbReference type="InterPro" id="IPR013658">
    <property type="entry name" value="SGL"/>
</dbReference>
<evidence type="ECO:0000256" key="1">
    <source>
        <dbReference type="ARBA" id="ARBA00001589"/>
    </source>
</evidence>
<feature type="binding site" evidence="15">
    <location>
        <position position="103"/>
    </location>
    <ligand>
        <name>substrate</name>
    </ligand>
</feature>
<dbReference type="GO" id="GO:0005737">
    <property type="term" value="C:cytoplasm"/>
    <property type="evidence" value="ECO:0007669"/>
    <property type="project" value="UniProtKB-SubCell"/>
</dbReference>
<sequence>MTEKIELVLDAKAELGEGPCWDARTGILYWVDIEGEKVCAFNPTTGENKEIVLDQQVSAVVPTLNKDKLIVALEKGLFYLQEQTEELQLITEIERNLPDNRTNDGKCDAYGRFWIGTMNKKEEKEQGALYCLDTNGEFTKKLDNISTSNGLAWDKNNNYMYYIDTPTQKVLRYEFALDTAILGKAVEVVDFSDEEGFPDGMTIDQEGMLWIAHWGGSKVSRWNPNTNKKLEDIELPVLNVTSCTFGGGNLQELYITTARTGMSEEQLEKYPLSGGLFKATTKVAGMQSAFVADSI</sequence>
<dbReference type="Proteomes" id="UP000233375">
    <property type="component" value="Unassembled WGS sequence"/>
</dbReference>
<evidence type="ECO:0000256" key="3">
    <source>
        <dbReference type="ARBA" id="ARBA00001936"/>
    </source>
</evidence>
<dbReference type="EMBL" id="PISE01000044">
    <property type="protein sequence ID" value="PKG22296.1"/>
    <property type="molecule type" value="Genomic_DNA"/>
</dbReference>
<evidence type="ECO:0000256" key="4">
    <source>
        <dbReference type="ARBA" id="ARBA00001946"/>
    </source>
</evidence>